<sequence length="313" mass="36419">MFSDKIVLDFEVEKGDPIDRCYFSTRIKLTDESKNFLCEKLGKLNNLDDYFDLNPENFYIYYNKYGGHYGINELYVRDNNGRYLATKLPLDHNGFSIELSFDEVNCGFYPLYAIYNPNQYNKKQEKSFEDNGELRSLASSVLDHFLNGLTIQDMFLQIQNKFIEKETKLAKEKRQAEKELNQKNEKLRELIENGEIEIFKVIKGHGIGNGRSAAILQLDDDLDASKYYIAEYEGNEYLHCMSHDYDILLDQSDLFFVLNSSSYLELESGFYSMPAAGSCAKYLDIKHRLFSDDQLSKQLCKIRQGLVNTKTYL</sequence>
<dbReference type="EMBL" id="CP157942">
    <property type="protein sequence ID" value="XBS66973.1"/>
    <property type="molecule type" value="Genomic_DNA"/>
</dbReference>
<reference evidence="2" key="1">
    <citation type="submission" date="2024-06" db="EMBL/GenBank/DDBJ databases">
        <authorList>
            <person name="Dussert Y."/>
            <person name="Peccoud J."/>
            <person name="Pigeault R."/>
        </authorList>
    </citation>
    <scope>NUCLEOTIDE SEQUENCE</scope>
    <source>
        <strain evidence="2">WArc</strain>
    </source>
</reference>
<gene>
    <name evidence="2" type="ORF">ABLO99_07405</name>
</gene>
<protein>
    <submittedName>
        <fullName evidence="2">Uncharacterized protein</fullName>
    </submittedName>
</protein>
<proteinExistence type="predicted"/>
<dbReference type="AlphaFoldDB" id="A0AAU7Q1T5"/>
<accession>A0AAU7Q1T5</accession>
<evidence type="ECO:0000256" key="1">
    <source>
        <dbReference type="SAM" id="Coils"/>
    </source>
</evidence>
<feature type="coiled-coil region" evidence="1">
    <location>
        <begin position="163"/>
        <end position="197"/>
    </location>
</feature>
<name>A0AAU7Q1T5_9RICK</name>
<evidence type="ECO:0000313" key="2">
    <source>
        <dbReference type="EMBL" id="XBS66973.1"/>
    </source>
</evidence>
<organism evidence="2">
    <name type="scientific">Wolbachia endosymbiont of Armadillidium arcangelii</name>
    <dbReference type="NCBI Taxonomy" id="3158571"/>
    <lineage>
        <taxon>Bacteria</taxon>
        <taxon>Pseudomonadati</taxon>
        <taxon>Pseudomonadota</taxon>
        <taxon>Alphaproteobacteria</taxon>
        <taxon>Rickettsiales</taxon>
        <taxon>Anaplasmataceae</taxon>
        <taxon>Wolbachieae</taxon>
        <taxon>Wolbachia</taxon>
    </lineage>
</organism>
<keyword evidence="1" id="KW-0175">Coiled coil</keyword>
<dbReference type="RefSeq" id="WP_349967464.1">
    <property type="nucleotide sequence ID" value="NZ_CP157942.1"/>
</dbReference>